<dbReference type="Pfam" id="PF11761">
    <property type="entry name" value="CbiG_mid"/>
    <property type="match status" value="1"/>
</dbReference>
<dbReference type="EMBL" id="QVLX01000002">
    <property type="protein sequence ID" value="RGE88871.1"/>
    <property type="molecule type" value="Genomic_DNA"/>
</dbReference>
<dbReference type="Gene3D" id="3.40.50.11220">
    <property type="match status" value="1"/>
</dbReference>
<dbReference type="InterPro" id="IPR021744">
    <property type="entry name" value="CbiG_N"/>
</dbReference>
<dbReference type="RefSeq" id="WP_100051606.1">
    <property type="nucleotide sequence ID" value="NZ_BAABYU010000002.1"/>
</dbReference>
<feature type="domain" description="Cobalamin synthesis G N-terminal" evidence="2">
    <location>
        <begin position="66"/>
        <end position="141"/>
    </location>
</feature>
<keyword evidence="5" id="KW-1185">Reference proteome</keyword>
<dbReference type="GO" id="GO:0009236">
    <property type="term" value="P:cobalamin biosynthetic process"/>
    <property type="evidence" value="ECO:0007669"/>
    <property type="project" value="InterPro"/>
</dbReference>
<dbReference type="Proteomes" id="UP000261080">
    <property type="component" value="Unassembled WGS sequence"/>
</dbReference>
<dbReference type="SUPFAM" id="SSF159672">
    <property type="entry name" value="CbiG N-terminal domain-like"/>
    <property type="match status" value="1"/>
</dbReference>
<dbReference type="AlphaFoldDB" id="A0A3E3K4F7"/>
<name>A0A3E3K4F7_9FIRM</name>
<evidence type="ECO:0000259" key="3">
    <source>
        <dbReference type="Pfam" id="PF11761"/>
    </source>
</evidence>
<accession>A0A3E3K4F7</accession>
<evidence type="ECO:0008006" key="6">
    <source>
        <dbReference type="Google" id="ProtNLM"/>
    </source>
</evidence>
<organism evidence="4 5">
    <name type="scientific">Sellimonas intestinalis</name>
    <dbReference type="NCBI Taxonomy" id="1653434"/>
    <lineage>
        <taxon>Bacteria</taxon>
        <taxon>Bacillati</taxon>
        <taxon>Bacillota</taxon>
        <taxon>Clostridia</taxon>
        <taxon>Lachnospirales</taxon>
        <taxon>Lachnospiraceae</taxon>
        <taxon>Sellimonas</taxon>
    </lineage>
</organism>
<dbReference type="InterPro" id="IPR036518">
    <property type="entry name" value="CobE/GbiG_C_sf"/>
</dbReference>
<feature type="domain" description="Cobalamin biosynthesis central region" evidence="3">
    <location>
        <begin position="146"/>
        <end position="233"/>
    </location>
</feature>
<dbReference type="InterPro" id="IPR021745">
    <property type="entry name" value="CbiG_mid"/>
</dbReference>
<protein>
    <recommendedName>
        <fullName evidence="6">Cobalamin biosynthesis protein CbiG</fullName>
    </recommendedName>
</protein>
<dbReference type="SUPFAM" id="SSF159664">
    <property type="entry name" value="CobE/GbiG C-terminal domain-like"/>
    <property type="match status" value="1"/>
</dbReference>
<evidence type="ECO:0000259" key="1">
    <source>
        <dbReference type="Pfam" id="PF01890"/>
    </source>
</evidence>
<sequence length="381" mass="41459">MRSVWENKGGIVRVISFTKAGHAENERLKSLIAGEGLPWAGYRAGTAPGGEALLKVEKIRDWVRDGWGKDAYLFIGAAGIAVRSIAPFVKDKLTDSPVLVMDEDGCFLIPLLSGHLGGGMELGGRIAKCSGARLVVTTATDRKGKFAVDLFARANRIKLTGRVLAKEISARILQGETVGFYSDLPVDGEAPEELDIKTSYQQLLEGTGQKSPGIAVLIREPEEKRDHILYLYPRICSVGIGCRRGVGKEKIEEVICQVFRIYGWRISQIFALASIDRKADEEGILAFVKKHGLTFLTYTAEELNMVEEEVSASDFVKKTTGTDNVCERAALLAGGGGSLIHRKETFEDMTLAVVQMEARLTWDVRPGKKGGGRDGSGKGED</sequence>
<dbReference type="InterPro" id="IPR052553">
    <property type="entry name" value="CbiG_hydrolase"/>
</dbReference>
<dbReference type="PANTHER" id="PTHR37477:SF1">
    <property type="entry name" value="COBALT-PRECORRIN-5A HYDROLASE"/>
    <property type="match status" value="1"/>
</dbReference>
<dbReference type="Pfam" id="PF01890">
    <property type="entry name" value="CbiG_C"/>
    <property type="match status" value="1"/>
</dbReference>
<evidence type="ECO:0000313" key="4">
    <source>
        <dbReference type="EMBL" id="RGE88871.1"/>
    </source>
</evidence>
<dbReference type="PANTHER" id="PTHR37477">
    <property type="entry name" value="COBALT-PRECORRIN-5A HYDROLASE"/>
    <property type="match status" value="1"/>
</dbReference>
<evidence type="ECO:0000259" key="2">
    <source>
        <dbReference type="Pfam" id="PF11760"/>
    </source>
</evidence>
<dbReference type="Pfam" id="PF11760">
    <property type="entry name" value="CbiG_N"/>
    <property type="match status" value="1"/>
</dbReference>
<proteinExistence type="predicted"/>
<feature type="domain" description="CobE/GbiG C-terminal" evidence="1">
    <location>
        <begin position="237"/>
        <end position="353"/>
    </location>
</feature>
<dbReference type="OrthoDB" id="9781023at2"/>
<reference evidence="4 5" key="1">
    <citation type="submission" date="2018-08" db="EMBL/GenBank/DDBJ databases">
        <title>A genome reference for cultivated species of the human gut microbiota.</title>
        <authorList>
            <person name="Zou Y."/>
            <person name="Xue W."/>
            <person name="Luo G."/>
        </authorList>
    </citation>
    <scope>NUCLEOTIDE SEQUENCE [LARGE SCALE GENOMIC DNA]</scope>
    <source>
        <strain evidence="4 5">AF37-2AT</strain>
    </source>
</reference>
<dbReference type="InterPro" id="IPR002750">
    <property type="entry name" value="CobE/GbiG_C"/>
</dbReference>
<gene>
    <name evidence="4" type="ORF">DW016_05030</name>
</gene>
<dbReference type="InterPro" id="IPR038029">
    <property type="entry name" value="GbiG_N_sf"/>
</dbReference>
<evidence type="ECO:0000313" key="5">
    <source>
        <dbReference type="Proteomes" id="UP000261080"/>
    </source>
</evidence>
<dbReference type="Gene3D" id="3.30.420.180">
    <property type="entry name" value="CobE/GbiG C-terminal domain"/>
    <property type="match status" value="1"/>
</dbReference>
<comment type="caution">
    <text evidence="4">The sequence shown here is derived from an EMBL/GenBank/DDBJ whole genome shotgun (WGS) entry which is preliminary data.</text>
</comment>